<name>A0A5J4VVS9_9EUKA</name>
<reference evidence="1 2" key="1">
    <citation type="submission" date="2019-03" db="EMBL/GenBank/DDBJ databases">
        <title>Single cell metagenomics reveals metabolic interactions within the superorganism composed of flagellate Streblomastix strix and complex community of Bacteroidetes bacteria on its surface.</title>
        <authorList>
            <person name="Treitli S.C."/>
            <person name="Kolisko M."/>
            <person name="Husnik F."/>
            <person name="Keeling P."/>
            <person name="Hampl V."/>
        </authorList>
    </citation>
    <scope>NUCLEOTIDE SEQUENCE [LARGE SCALE GENOMIC DNA]</scope>
    <source>
        <strain evidence="1">ST1C</strain>
    </source>
</reference>
<accession>A0A5J4VVS9</accession>
<evidence type="ECO:0000313" key="1">
    <source>
        <dbReference type="EMBL" id="KAA6386379.1"/>
    </source>
</evidence>
<dbReference type="EMBL" id="SNRW01004834">
    <property type="protein sequence ID" value="KAA6386379.1"/>
    <property type="molecule type" value="Genomic_DNA"/>
</dbReference>
<evidence type="ECO:0000313" key="2">
    <source>
        <dbReference type="Proteomes" id="UP000324800"/>
    </source>
</evidence>
<sequence length="109" mass="12030">MNLINGIGVLEGEGKPNPLLKEMEKDGTLTKLIEIFRNDKYKDKEINSYAAGSIGYLFKATQIPSEIGSLIIIHLKDIIINNTQSLQTSNSLLALNCLSECECILNYGI</sequence>
<protein>
    <submittedName>
        <fullName evidence="1">Uncharacterized protein</fullName>
    </submittedName>
</protein>
<proteinExistence type="predicted"/>
<dbReference type="AlphaFoldDB" id="A0A5J4VVS9"/>
<organism evidence="1 2">
    <name type="scientific">Streblomastix strix</name>
    <dbReference type="NCBI Taxonomy" id="222440"/>
    <lineage>
        <taxon>Eukaryota</taxon>
        <taxon>Metamonada</taxon>
        <taxon>Preaxostyla</taxon>
        <taxon>Oxymonadida</taxon>
        <taxon>Streblomastigidae</taxon>
        <taxon>Streblomastix</taxon>
    </lineage>
</organism>
<comment type="caution">
    <text evidence="1">The sequence shown here is derived from an EMBL/GenBank/DDBJ whole genome shotgun (WGS) entry which is preliminary data.</text>
</comment>
<dbReference type="Proteomes" id="UP000324800">
    <property type="component" value="Unassembled WGS sequence"/>
</dbReference>
<gene>
    <name evidence="1" type="ORF">EZS28_018097</name>
</gene>